<evidence type="ECO:0000313" key="2">
    <source>
        <dbReference type="EMBL" id="MDF1587451.1"/>
    </source>
</evidence>
<accession>A0AAP3XT18</accession>
<dbReference type="AlphaFoldDB" id="A0AAP3XT18"/>
<proteinExistence type="predicted"/>
<organism evidence="2 3">
    <name type="scientific">Marinimicrococcus flavescens</name>
    <dbReference type="NCBI Taxonomy" id="3031815"/>
    <lineage>
        <taxon>Bacteria</taxon>
        <taxon>Pseudomonadati</taxon>
        <taxon>Pseudomonadota</taxon>
        <taxon>Alphaproteobacteria</taxon>
        <taxon>Geminicoccales</taxon>
        <taxon>Geminicoccaceae</taxon>
        <taxon>Marinimicrococcus</taxon>
    </lineage>
</organism>
<feature type="region of interest" description="Disordered" evidence="1">
    <location>
        <begin position="1"/>
        <end position="36"/>
    </location>
</feature>
<evidence type="ECO:0000313" key="3">
    <source>
        <dbReference type="Proteomes" id="UP001301140"/>
    </source>
</evidence>
<keyword evidence="3" id="KW-1185">Reference proteome</keyword>
<gene>
    <name evidence="2" type="ORF">PZ740_13770</name>
</gene>
<dbReference type="Proteomes" id="UP001301140">
    <property type="component" value="Unassembled WGS sequence"/>
</dbReference>
<dbReference type="EMBL" id="JARGEQ010000130">
    <property type="protein sequence ID" value="MDF1587451.1"/>
    <property type="molecule type" value="Genomic_DNA"/>
</dbReference>
<name>A0AAP3XT18_9PROT</name>
<protein>
    <submittedName>
        <fullName evidence="2">Uncharacterized protein</fullName>
    </submittedName>
</protein>
<feature type="compositionally biased region" description="Polar residues" evidence="1">
    <location>
        <begin position="1"/>
        <end position="11"/>
    </location>
</feature>
<sequence>MPSSPTAVQSDTSRRNGARSRGPVTGEGKARSARNGTRHGLFAAELELAPHEDAHLAALLGDLGRRHRPVGEAEEHWVRQVAVTMLRRERLDALEMRVLDLVMEGAESVREAGSPSPATLLRYRARLQRDHEHAMRELAAAREARGR</sequence>
<evidence type="ECO:0000256" key="1">
    <source>
        <dbReference type="SAM" id="MobiDB-lite"/>
    </source>
</evidence>
<comment type="caution">
    <text evidence="2">The sequence shown here is derived from an EMBL/GenBank/DDBJ whole genome shotgun (WGS) entry which is preliminary data.</text>
</comment>
<reference evidence="2 3" key="1">
    <citation type="submission" date="2023-03" db="EMBL/GenBank/DDBJ databases">
        <title>YIM 152171 draft genome.</title>
        <authorList>
            <person name="Yang Z."/>
        </authorList>
    </citation>
    <scope>NUCLEOTIDE SEQUENCE [LARGE SCALE GENOMIC DNA]</scope>
    <source>
        <strain evidence="2 3">YIM 152171</strain>
    </source>
</reference>
<feature type="non-terminal residue" evidence="2">
    <location>
        <position position="147"/>
    </location>
</feature>